<feature type="transmembrane region" description="Helical" evidence="12">
    <location>
        <begin position="126"/>
        <end position="145"/>
    </location>
</feature>
<gene>
    <name evidence="13" type="primary">ATP6</name>
</gene>
<accession>B7S766</accession>
<feature type="transmembrane region" description="Helical" evidence="12">
    <location>
        <begin position="99"/>
        <end position="119"/>
    </location>
</feature>
<evidence type="ECO:0000256" key="3">
    <source>
        <dbReference type="ARBA" id="ARBA00022448"/>
    </source>
</evidence>
<keyword evidence="8" id="KW-0406">Ion transport</keyword>
<keyword evidence="5 12" id="KW-0812">Transmembrane</keyword>
<dbReference type="GO" id="GO:0045259">
    <property type="term" value="C:proton-transporting ATP synthase complex"/>
    <property type="evidence" value="ECO:0007669"/>
    <property type="project" value="UniProtKB-KW"/>
</dbReference>
<keyword evidence="10" id="KW-0066">ATP synthesis</keyword>
<evidence type="ECO:0000256" key="11">
    <source>
        <dbReference type="RuleBase" id="RU004450"/>
    </source>
</evidence>
<evidence type="ECO:0000256" key="6">
    <source>
        <dbReference type="ARBA" id="ARBA00022781"/>
    </source>
</evidence>
<evidence type="ECO:0000256" key="7">
    <source>
        <dbReference type="ARBA" id="ARBA00022989"/>
    </source>
</evidence>
<evidence type="ECO:0000256" key="1">
    <source>
        <dbReference type="ARBA" id="ARBA00004141"/>
    </source>
</evidence>
<dbReference type="CDD" id="cd00310">
    <property type="entry name" value="ATP-synt_Fo_a_6"/>
    <property type="match status" value="1"/>
</dbReference>
<sequence>MMMTSLFATFDPTSSWSILPNWIILLIILMTLPKSKWLMTQSSSLMSIALNLNHSSTKTELSKSSFPGNSNMMFALLFFILTMNLWGMCPHIFTLTSHLSITLSLGLPFWISFMIYGWVKSPNLMLAHMVPNGTPAALTMFMVLIETLSNMVRPLTLSLRLAANLMAGHMLMSLAGSAGSSLNLMALPMFILLYQFLIILECMVALIQPVVFSMLVKMYASEVN</sequence>
<dbReference type="Pfam" id="PF00119">
    <property type="entry name" value="ATP-synt_A"/>
    <property type="match status" value="1"/>
</dbReference>
<dbReference type="InterPro" id="IPR000568">
    <property type="entry name" value="ATP_synth_F0_asu"/>
</dbReference>
<name>B7S766_9MYRI</name>
<evidence type="ECO:0000256" key="9">
    <source>
        <dbReference type="ARBA" id="ARBA00023136"/>
    </source>
</evidence>
<dbReference type="PRINTS" id="PR00123">
    <property type="entry name" value="ATPASEA"/>
</dbReference>
<dbReference type="AlphaFoldDB" id="B7S766"/>
<feature type="transmembrane region" description="Helical" evidence="12">
    <location>
        <begin position="15"/>
        <end position="32"/>
    </location>
</feature>
<evidence type="ECO:0000256" key="4">
    <source>
        <dbReference type="ARBA" id="ARBA00022547"/>
    </source>
</evidence>
<dbReference type="RefSeq" id="YP_002317249.1">
    <property type="nucleotide sequence ID" value="NC_011572.1"/>
</dbReference>
<dbReference type="InterPro" id="IPR023011">
    <property type="entry name" value="ATP_synth_F0_asu_AS"/>
</dbReference>
<dbReference type="NCBIfam" id="TIGR01131">
    <property type="entry name" value="ATP_synt_6_or_A"/>
    <property type="match status" value="1"/>
</dbReference>
<evidence type="ECO:0000256" key="5">
    <source>
        <dbReference type="ARBA" id="ARBA00022692"/>
    </source>
</evidence>
<evidence type="ECO:0000256" key="2">
    <source>
        <dbReference type="ARBA" id="ARBA00006810"/>
    </source>
</evidence>
<evidence type="ECO:0000256" key="8">
    <source>
        <dbReference type="ARBA" id="ARBA00023065"/>
    </source>
</evidence>
<keyword evidence="9 12" id="KW-0472">Membrane</keyword>
<dbReference type="GO" id="GO:0046933">
    <property type="term" value="F:proton-transporting ATP synthase activity, rotational mechanism"/>
    <property type="evidence" value="ECO:0007669"/>
    <property type="project" value="TreeGrafter"/>
</dbReference>
<keyword evidence="3" id="KW-0813">Transport</keyword>
<proteinExistence type="inferred from homology"/>
<feature type="transmembrane region" description="Helical" evidence="12">
    <location>
        <begin position="72"/>
        <end position="93"/>
    </location>
</feature>
<keyword evidence="4" id="KW-0138">CF(0)</keyword>
<protein>
    <recommendedName>
        <fullName evidence="11">ATP synthase subunit a</fullName>
    </recommendedName>
</protein>
<dbReference type="InterPro" id="IPR035908">
    <property type="entry name" value="F0_ATP_A_sf"/>
</dbReference>
<dbReference type="InterPro" id="IPR045083">
    <property type="entry name" value="ATP_synth_F0_asu_bact/mt"/>
</dbReference>
<dbReference type="PROSITE" id="PS00449">
    <property type="entry name" value="ATPASE_A"/>
    <property type="match status" value="1"/>
</dbReference>
<dbReference type="SUPFAM" id="SSF81336">
    <property type="entry name" value="F1F0 ATP synthase subunit A"/>
    <property type="match status" value="1"/>
</dbReference>
<evidence type="ECO:0000313" key="13">
    <source>
        <dbReference type="EMBL" id="ABQ01735.1"/>
    </source>
</evidence>
<dbReference type="PANTHER" id="PTHR11410:SF0">
    <property type="entry name" value="ATP SYNTHASE SUBUNIT A"/>
    <property type="match status" value="1"/>
</dbReference>
<dbReference type="EMBL" id="EF576853">
    <property type="protein sequence ID" value="ABQ01735.1"/>
    <property type="molecule type" value="Genomic_DNA"/>
</dbReference>
<keyword evidence="6" id="KW-0375">Hydrogen ion transport</keyword>
<feature type="transmembrane region" description="Helical" evidence="12">
    <location>
        <begin position="191"/>
        <end position="216"/>
    </location>
</feature>
<reference evidence="13" key="1">
    <citation type="journal article" date="2008" name="Mol. Phylogenet. Evol.">
        <title>The complete mitochondrial genome of Symphylella sp. (Myriapoda: Symphyla): Extensive gene order rearrangement and evidence in favor of Progoneata.</title>
        <authorList>
            <person name="Gai Y."/>
            <person name="Song D."/>
            <person name="Sun H."/>
            <person name="Yang Q."/>
            <person name="Zhou K."/>
        </authorList>
    </citation>
    <scope>NUCLEOTIDE SEQUENCE</scope>
</reference>
<evidence type="ECO:0000256" key="10">
    <source>
        <dbReference type="ARBA" id="ARBA00023310"/>
    </source>
</evidence>
<comment type="similarity">
    <text evidence="2">Belongs to the ATPase A chain family.</text>
</comment>
<evidence type="ECO:0000256" key="12">
    <source>
        <dbReference type="SAM" id="Phobius"/>
    </source>
</evidence>
<keyword evidence="13" id="KW-0496">Mitochondrion</keyword>
<dbReference type="CTD" id="4508"/>
<dbReference type="Gene3D" id="1.20.120.220">
    <property type="entry name" value="ATP synthase, F0 complex, subunit A"/>
    <property type="match status" value="1"/>
</dbReference>
<dbReference type="GO" id="GO:0005743">
    <property type="term" value="C:mitochondrial inner membrane"/>
    <property type="evidence" value="ECO:0007669"/>
    <property type="project" value="UniProtKB-SubCell"/>
</dbReference>
<comment type="subcellular location">
    <subcellularLocation>
        <location evidence="1">Membrane</location>
        <topology evidence="1">Multi-pass membrane protein</topology>
    </subcellularLocation>
    <subcellularLocation>
        <location evidence="11">Mitochondrion inner membrane</location>
        <topology evidence="11">Multi-pass membrane protein</topology>
    </subcellularLocation>
</comment>
<dbReference type="GeneID" id="7042961"/>
<dbReference type="PANTHER" id="PTHR11410">
    <property type="entry name" value="ATP SYNTHASE SUBUNIT A"/>
    <property type="match status" value="1"/>
</dbReference>
<geneLocation type="mitochondrion" evidence="13"/>
<keyword evidence="7 12" id="KW-1133">Transmembrane helix</keyword>
<feature type="transmembrane region" description="Helical" evidence="12">
    <location>
        <begin position="157"/>
        <end position="179"/>
    </location>
</feature>
<organism evidence="13">
    <name type="scientific">Symphylella sp. YG-2006</name>
    <dbReference type="NCBI Taxonomy" id="390856"/>
    <lineage>
        <taxon>Eukaryota</taxon>
        <taxon>Metazoa</taxon>
        <taxon>Ecdysozoa</taxon>
        <taxon>Arthropoda</taxon>
        <taxon>Myriapoda</taxon>
        <taxon>Symphyla</taxon>
        <taxon>Scolopendrellidae</taxon>
        <taxon>Symphylella</taxon>
    </lineage>
</organism>